<organism evidence="1 2">
    <name type="scientific">Tribolium castaneum</name>
    <name type="common">Red flour beetle</name>
    <dbReference type="NCBI Taxonomy" id="7070"/>
    <lineage>
        <taxon>Eukaryota</taxon>
        <taxon>Metazoa</taxon>
        <taxon>Ecdysozoa</taxon>
        <taxon>Arthropoda</taxon>
        <taxon>Hexapoda</taxon>
        <taxon>Insecta</taxon>
        <taxon>Pterygota</taxon>
        <taxon>Neoptera</taxon>
        <taxon>Endopterygota</taxon>
        <taxon>Coleoptera</taxon>
        <taxon>Polyphaga</taxon>
        <taxon>Cucujiformia</taxon>
        <taxon>Tenebrionidae</taxon>
        <taxon>Tenebrionidae incertae sedis</taxon>
        <taxon>Tribolium</taxon>
    </lineage>
</organism>
<protein>
    <submittedName>
        <fullName evidence="1">Uncharacterized protein</fullName>
    </submittedName>
</protein>
<accession>D7EI64</accession>
<dbReference type="InParanoid" id="D7EI64"/>
<dbReference type="EMBL" id="KQ971379">
    <property type="protein sequence ID" value="EFA13270.1"/>
    <property type="molecule type" value="Genomic_DNA"/>
</dbReference>
<keyword evidence="2" id="KW-1185">Reference proteome</keyword>
<reference evidence="1 2" key="1">
    <citation type="journal article" date="2008" name="Nature">
        <title>The genome of the model beetle and pest Tribolium castaneum.</title>
        <authorList>
            <consortium name="Tribolium Genome Sequencing Consortium"/>
            <person name="Richards S."/>
            <person name="Gibbs R.A."/>
            <person name="Weinstock G.M."/>
            <person name="Brown S.J."/>
            <person name="Denell R."/>
            <person name="Beeman R.W."/>
            <person name="Gibbs R."/>
            <person name="Beeman R.W."/>
            <person name="Brown S.J."/>
            <person name="Bucher G."/>
            <person name="Friedrich M."/>
            <person name="Grimmelikhuijzen C.J."/>
            <person name="Klingler M."/>
            <person name="Lorenzen M."/>
            <person name="Richards S."/>
            <person name="Roth S."/>
            <person name="Schroder R."/>
            <person name="Tautz D."/>
            <person name="Zdobnov E.M."/>
            <person name="Muzny D."/>
            <person name="Gibbs R.A."/>
            <person name="Weinstock G.M."/>
            <person name="Attaway T."/>
            <person name="Bell S."/>
            <person name="Buhay C.J."/>
            <person name="Chandrabose M.N."/>
            <person name="Chavez D."/>
            <person name="Clerk-Blankenburg K.P."/>
            <person name="Cree A."/>
            <person name="Dao M."/>
            <person name="Davis C."/>
            <person name="Chacko J."/>
            <person name="Dinh H."/>
            <person name="Dugan-Rocha S."/>
            <person name="Fowler G."/>
            <person name="Garner T.T."/>
            <person name="Garnes J."/>
            <person name="Gnirke A."/>
            <person name="Hawes A."/>
            <person name="Hernandez J."/>
            <person name="Hines S."/>
            <person name="Holder M."/>
            <person name="Hume J."/>
            <person name="Jhangiani S.N."/>
            <person name="Joshi V."/>
            <person name="Khan Z.M."/>
            <person name="Jackson L."/>
            <person name="Kovar C."/>
            <person name="Kowis A."/>
            <person name="Lee S."/>
            <person name="Lewis L.R."/>
            <person name="Margolis J."/>
            <person name="Morgan M."/>
            <person name="Nazareth L.V."/>
            <person name="Nguyen N."/>
            <person name="Okwuonu G."/>
            <person name="Parker D."/>
            <person name="Richards S."/>
            <person name="Ruiz S.J."/>
            <person name="Santibanez J."/>
            <person name="Savard J."/>
            <person name="Scherer S.E."/>
            <person name="Schneider B."/>
            <person name="Sodergren E."/>
            <person name="Tautz D."/>
            <person name="Vattahil S."/>
            <person name="Villasana D."/>
            <person name="White C.S."/>
            <person name="Wright R."/>
            <person name="Park Y."/>
            <person name="Beeman R.W."/>
            <person name="Lord J."/>
            <person name="Oppert B."/>
            <person name="Lorenzen M."/>
            <person name="Brown S."/>
            <person name="Wang L."/>
            <person name="Savard J."/>
            <person name="Tautz D."/>
            <person name="Richards S."/>
            <person name="Weinstock G."/>
            <person name="Gibbs R.A."/>
            <person name="Liu Y."/>
            <person name="Worley K."/>
            <person name="Weinstock G."/>
            <person name="Elsik C.G."/>
            <person name="Reese J.T."/>
            <person name="Elhaik E."/>
            <person name="Landan G."/>
            <person name="Graur D."/>
            <person name="Arensburger P."/>
            <person name="Atkinson P."/>
            <person name="Beeman R.W."/>
            <person name="Beidler J."/>
            <person name="Brown S.J."/>
            <person name="Demuth J.P."/>
            <person name="Drury D.W."/>
            <person name="Du Y.Z."/>
            <person name="Fujiwara H."/>
            <person name="Lorenzen M."/>
            <person name="Maselli V."/>
            <person name="Osanai M."/>
            <person name="Park Y."/>
            <person name="Robertson H.M."/>
            <person name="Tu Z."/>
            <person name="Wang J.J."/>
            <person name="Wang S."/>
            <person name="Richards S."/>
            <person name="Song H."/>
            <person name="Zhang L."/>
            <person name="Sodergren E."/>
            <person name="Werner D."/>
            <person name="Stanke M."/>
            <person name="Morgenstern B."/>
            <person name="Solovyev V."/>
            <person name="Kosarev P."/>
            <person name="Brown G."/>
            <person name="Chen H.C."/>
            <person name="Ermolaeva O."/>
            <person name="Hlavina W."/>
            <person name="Kapustin Y."/>
            <person name="Kiryutin B."/>
            <person name="Kitts P."/>
            <person name="Maglott D."/>
            <person name="Pruitt K."/>
            <person name="Sapojnikov V."/>
            <person name="Souvorov A."/>
            <person name="Mackey A.J."/>
            <person name="Waterhouse R.M."/>
            <person name="Wyder S."/>
            <person name="Zdobnov E.M."/>
            <person name="Zdobnov E.M."/>
            <person name="Wyder S."/>
            <person name="Kriventseva E.V."/>
            <person name="Kadowaki T."/>
            <person name="Bork P."/>
            <person name="Aranda M."/>
            <person name="Bao R."/>
            <person name="Beermann A."/>
            <person name="Berns N."/>
            <person name="Bolognesi R."/>
            <person name="Bonneton F."/>
            <person name="Bopp D."/>
            <person name="Brown S.J."/>
            <person name="Bucher G."/>
            <person name="Butts T."/>
            <person name="Chaumot A."/>
            <person name="Denell R.E."/>
            <person name="Ferrier D.E."/>
            <person name="Friedrich M."/>
            <person name="Gordon C.M."/>
            <person name="Jindra M."/>
            <person name="Klingler M."/>
            <person name="Lan Q."/>
            <person name="Lattorff H.M."/>
            <person name="Laudet V."/>
            <person name="von Levetsow C."/>
            <person name="Liu Z."/>
            <person name="Lutz R."/>
            <person name="Lynch J.A."/>
            <person name="da Fonseca R.N."/>
            <person name="Posnien N."/>
            <person name="Reuter R."/>
            <person name="Roth S."/>
            <person name="Savard J."/>
            <person name="Schinko J.B."/>
            <person name="Schmitt C."/>
            <person name="Schoppmeier M."/>
            <person name="Schroder R."/>
            <person name="Shippy T.D."/>
            <person name="Simonnet F."/>
            <person name="Marques-Souza H."/>
            <person name="Tautz D."/>
            <person name="Tomoyasu Y."/>
            <person name="Trauner J."/>
            <person name="Van der Zee M."/>
            <person name="Vervoort M."/>
            <person name="Wittkopp N."/>
            <person name="Wimmer E.A."/>
            <person name="Yang X."/>
            <person name="Jones A.K."/>
            <person name="Sattelle D.B."/>
            <person name="Ebert P.R."/>
            <person name="Nelson D."/>
            <person name="Scott J.G."/>
            <person name="Beeman R.W."/>
            <person name="Muthukrishnan S."/>
            <person name="Kramer K.J."/>
            <person name="Arakane Y."/>
            <person name="Beeman R.W."/>
            <person name="Zhu Q."/>
            <person name="Hogenkamp D."/>
            <person name="Dixit R."/>
            <person name="Oppert B."/>
            <person name="Jiang H."/>
            <person name="Zou Z."/>
            <person name="Marshall J."/>
            <person name="Elpidina E."/>
            <person name="Vinokurov K."/>
            <person name="Oppert C."/>
            <person name="Zou Z."/>
            <person name="Evans J."/>
            <person name="Lu Z."/>
            <person name="Zhao P."/>
            <person name="Sumathipala N."/>
            <person name="Altincicek B."/>
            <person name="Vilcinskas A."/>
            <person name="Williams M."/>
            <person name="Hultmark D."/>
            <person name="Hetru C."/>
            <person name="Jiang H."/>
            <person name="Grimmelikhuijzen C.J."/>
            <person name="Hauser F."/>
            <person name="Cazzamali G."/>
            <person name="Williamson M."/>
            <person name="Park Y."/>
            <person name="Li B."/>
            <person name="Tanaka Y."/>
            <person name="Predel R."/>
            <person name="Neupert S."/>
            <person name="Schachtner J."/>
            <person name="Verleyen P."/>
            <person name="Raible F."/>
            <person name="Bork P."/>
            <person name="Friedrich M."/>
            <person name="Walden K.K."/>
            <person name="Robertson H.M."/>
            <person name="Angeli S."/>
            <person name="Foret S."/>
            <person name="Bucher G."/>
            <person name="Schuetz S."/>
            <person name="Maleszka R."/>
            <person name="Wimmer E.A."/>
            <person name="Beeman R.W."/>
            <person name="Lorenzen M."/>
            <person name="Tomoyasu Y."/>
            <person name="Miller S.C."/>
            <person name="Grossmann D."/>
            <person name="Bucher G."/>
        </authorList>
    </citation>
    <scope>NUCLEOTIDE SEQUENCE [LARGE SCALE GENOMIC DNA]</scope>
    <source>
        <strain evidence="1 2">Georgia GA2</strain>
    </source>
</reference>
<dbReference type="Proteomes" id="UP000007266">
    <property type="component" value="Linkage group 10"/>
</dbReference>
<dbReference type="OrthoDB" id="6760922at2759"/>
<dbReference type="KEGG" id="tca:107398751"/>
<sequence>MKDNEAAIIIQKCVRRYLSKNKAATKTKTDKNQNVTHDEIKQVLEEIHLFQKKLQSNMKKKDEIKKLCLSIDEISTELKSITKLEHCKQLETSFSNETYEKIQQKHREQIGQINSKWWEKLDIFEDQ</sequence>
<dbReference type="AlphaFoldDB" id="D7EI64"/>
<name>D7EI64_TRICA</name>
<evidence type="ECO:0000313" key="2">
    <source>
        <dbReference type="Proteomes" id="UP000007266"/>
    </source>
</evidence>
<dbReference type="HOGENOM" id="CLU_1973359_0_0_1"/>
<evidence type="ECO:0000313" key="1">
    <source>
        <dbReference type="EMBL" id="EFA13270.1"/>
    </source>
</evidence>
<gene>
    <name evidence="1" type="primary">AUGUSTUS-3.0.2_01540</name>
    <name evidence="1" type="ORF">TcasGA2_TC001540</name>
</gene>
<reference evidence="1 2" key="2">
    <citation type="journal article" date="2010" name="Nucleic Acids Res.">
        <title>BeetleBase in 2010: revisions to provide comprehensive genomic information for Tribolium castaneum.</title>
        <authorList>
            <person name="Kim H.S."/>
            <person name="Murphy T."/>
            <person name="Xia J."/>
            <person name="Caragea D."/>
            <person name="Park Y."/>
            <person name="Beeman R.W."/>
            <person name="Lorenzen M.D."/>
            <person name="Butcher S."/>
            <person name="Manak J.R."/>
            <person name="Brown S.J."/>
        </authorList>
    </citation>
    <scope>GENOME REANNOTATION</scope>
    <source>
        <strain evidence="1 2">Georgia GA2</strain>
    </source>
</reference>
<proteinExistence type="predicted"/>